<reference evidence="2" key="1">
    <citation type="submission" date="2025-08" db="UniProtKB">
        <authorList>
            <consortium name="RefSeq"/>
        </authorList>
    </citation>
    <scope>IDENTIFICATION</scope>
</reference>
<name>A0ABM1EPQ4_PRICU</name>
<proteinExistence type="predicted"/>
<keyword evidence="1" id="KW-1185">Reference proteome</keyword>
<evidence type="ECO:0000313" key="2">
    <source>
        <dbReference type="RefSeq" id="XP_014674175.1"/>
    </source>
</evidence>
<evidence type="ECO:0000313" key="1">
    <source>
        <dbReference type="Proteomes" id="UP000695022"/>
    </source>
</evidence>
<gene>
    <name evidence="2" type="primary">LOC106814380</name>
</gene>
<sequence length="586" mass="66859">MADPTRKRKIAEENRGFKECWTNEFFFVEDRGNIICLICNEKVSWPKRDCIKRHYEAKHGKDYNGLAGPQREDKAKELMNKFGRQQNLFVRQGNTSKAATEASFKVAAIIARRMKPFSDGEFVKECMLAALDVMCPEKVAVINKISLSNDTVTRRIDSLSKNLTEQLHSLATKFSYFALALDESTDVKDTAQLAIFVRGIDTNFNVTEELLTVRSMKSTTTGEDIFNELKAAMNDAKLDFNRLIGIATDGAPSMLGTGRGLQGHVMAELNRQGLSHEHLVWCHCIIHQEALCAKIFDVSFKEVMSKVVGHVNHIRSHAMNHRQFRQFLLELDASYGDVIYFSGVRWLSKGQTLQRFWVLREELSMFFAMKGIPALELDDQKWLCDLAFLVDITEKLNTLNVAMQGRNKLVHELFAHIKAFQTKLQLWQVQLERGNLAHFPSLKSQKEHDGGEFSSLRYAAEICKLQKEFDTRFKEFRARNTDFELFSVPFNFDVSQAPIELQLELCDLQASLELKGQFLGKELVDFYKSLPRATFPNLTQNAQKAVLLKDEEYQVKQAHCSHGRPLAGFSQDRVDASAAELQGHHE</sequence>
<dbReference type="SUPFAM" id="SSF53098">
    <property type="entry name" value="Ribonuclease H-like"/>
    <property type="match status" value="1"/>
</dbReference>
<dbReference type="InterPro" id="IPR012337">
    <property type="entry name" value="RNaseH-like_sf"/>
</dbReference>
<dbReference type="PANTHER" id="PTHR45913:SF5">
    <property type="entry name" value="GENERAL TRANSCRIPTION FACTOR II-I REPEAT DOMAIN-CONTAINING PROTEIN 2A-LIKE PROTEIN"/>
    <property type="match status" value="1"/>
</dbReference>
<dbReference type="Proteomes" id="UP000695022">
    <property type="component" value="Unplaced"/>
</dbReference>
<dbReference type="RefSeq" id="XP_014674175.1">
    <property type="nucleotide sequence ID" value="XM_014818689.1"/>
</dbReference>
<dbReference type="GeneID" id="106814380"/>
<accession>A0ABM1EPQ4</accession>
<dbReference type="PANTHER" id="PTHR45913">
    <property type="entry name" value="EPM2A-INTERACTING PROTEIN 1"/>
    <property type="match status" value="1"/>
</dbReference>
<protein>
    <submittedName>
        <fullName evidence="2">General transcription factor II-I repeat domain-containing protein 2-like</fullName>
    </submittedName>
</protein>
<organism evidence="1 2">
    <name type="scientific">Priapulus caudatus</name>
    <name type="common">Priapulid worm</name>
    <dbReference type="NCBI Taxonomy" id="37621"/>
    <lineage>
        <taxon>Eukaryota</taxon>
        <taxon>Metazoa</taxon>
        <taxon>Ecdysozoa</taxon>
        <taxon>Scalidophora</taxon>
        <taxon>Priapulida</taxon>
        <taxon>Priapulimorpha</taxon>
        <taxon>Priapulimorphida</taxon>
        <taxon>Priapulidae</taxon>
        <taxon>Priapulus</taxon>
    </lineage>
</organism>